<dbReference type="OrthoDB" id="2148418at2759"/>
<evidence type="ECO:0000313" key="3">
    <source>
        <dbReference type="Proteomes" id="UP000038009"/>
    </source>
</evidence>
<dbReference type="OMA" id="AEGHFIM"/>
<feature type="compositionally biased region" description="Polar residues" evidence="1">
    <location>
        <begin position="34"/>
        <end position="44"/>
    </location>
</feature>
<protein>
    <recommendedName>
        <fullName evidence="4">IQ calmodulin-binding protein</fullName>
    </recommendedName>
</protein>
<evidence type="ECO:0000256" key="1">
    <source>
        <dbReference type="SAM" id="MobiDB-lite"/>
    </source>
</evidence>
<proteinExistence type="predicted"/>
<reference evidence="2 3" key="1">
    <citation type="journal article" date="2015" name="PLoS Pathog.">
        <title>Leptomonas seymouri: Adaptations to the Dixenous Life Cycle Analyzed by Genome Sequencing, Transcriptome Profiling and Co-infection with Leishmania donovani.</title>
        <authorList>
            <person name="Kraeva N."/>
            <person name="Butenko A."/>
            <person name="Hlavacova J."/>
            <person name="Kostygov A."/>
            <person name="Myskova J."/>
            <person name="Grybchuk D."/>
            <person name="Lestinova T."/>
            <person name="Votypka J."/>
            <person name="Volf P."/>
            <person name="Opperdoes F."/>
            <person name="Flegontov P."/>
            <person name="Lukes J."/>
            <person name="Yurchenko V."/>
        </authorList>
    </citation>
    <scope>NUCLEOTIDE SEQUENCE [LARGE SCALE GENOMIC DNA]</scope>
    <source>
        <strain evidence="2 3">ATCC 30220</strain>
    </source>
</reference>
<accession>A0A0N1I8D9</accession>
<comment type="caution">
    <text evidence="2">The sequence shown here is derived from an EMBL/GenBank/DDBJ whole genome shotgun (WGS) entry which is preliminary data.</text>
</comment>
<keyword evidence="3" id="KW-1185">Reference proteome</keyword>
<dbReference type="Gene3D" id="1.20.5.190">
    <property type="match status" value="1"/>
</dbReference>
<feature type="region of interest" description="Disordered" evidence="1">
    <location>
        <begin position="34"/>
        <end position="79"/>
    </location>
</feature>
<organism evidence="2 3">
    <name type="scientific">Leptomonas seymouri</name>
    <dbReference type="NCBI Taxonomy" id="5684"/>
    <lineage>
        <taxon>Eukaryota</taxon>
        <taxon>Discoba</taxon>
        <taxon>Euglenozoa</taxon>
        <taxon>Kinetoplastea</taxon>
        <taxon>Metakinetoplastina</taxon>
        <taxon>Trypanosomatida</taxon>
        <taxon>Trypanosomatidae</taxon>
        <taxon>Leishmaniinae</taxon>
        <taxon>Leptomonas</taxon>
    </lineage>
</organism>
<dbReference type="AlphaFoldDB" id="A0A0N1I8D9"/>
<name>A0A0N1I8D9_LEPSE</name>
<dbReference type="VEuPathDB" id="TriTrypDB:Lsey_0032_0320"/>
<dbReference type="Pfam" id="PF00612">
    <property type="entry name" value="IQ"/>
    <property type="match status" value="5"/>
</dbReference>
<dbReference type="Proteomes" id="UP000038009">
    <property type="component" value="Unassembled WGS sequence"/>
</dbReference>
<dbReference type="EMBL" id="LJSK01000032">
    <property type="protein sequence ID" value="KPI89088.1"/>
    <property type="molecule type" value="Genomic_DNA"/>
</dbReference>
<dbReference type="PROSITE" id="PS50096">
    <property type="entry name" value="IQ"/>
    <property type="match status" value="3"/>
</dbReference>
<dbReference type="InterPro" id="IPR000048">
    <property type="entry name" value="IQ_motif_EF-hand-BS"/>
</dbReference>
<gene>
    <name evidence="2" type="ORF">ABL78_1824</name>
</gene>
<evidence type="ECO:0008006" key="4">
    <source>
        <dbReference type="Google" id="ProtNLM"/>
    </source>
</evidence>
<sequence>MSEAGRQRPEPNVSFAVFSSTSFGTPVAPVCGTNSRLEWSTSTTGMDGRMGRSGGNRSRSQSSVRADSYRRSEGRRMSQDTRRYMQAAAASTQTTVQQLLARLKSYQTFQTFFSHQVPYTSAGDEVQSCAASAGTLPWQRTSDRAFSSTQLWQMINGLLDTSASQLLQHNTEGHFIATLHSTLGRMSDAQKVRMVIESRSPGAAEAGNSASVSGARLSTLHRRLSAASLFSNRLTAAAAPGDAQLVERWAAEHPEATAADIAAQRGAWSALEENRRRANGRFYLRAMHEQLAALQAEGSHSGHSTAPAAVSHSGDGQCCPSGSLLIPPGDRAYSGQAGRAWEASRGVASPLEACIAHSEEELKEEKDRQRALWMSFQEEPSLAAPTSTRAAAPALSDAPRIVTAYLESADLHAWLHSSWPHRTHRHESAALRIQCAYRTYRARCEVRNMRYARRQSFVIGLVAENEARRVWDVALQMQADASKAVSGSSDGTMRALQFFIDKINAVVAKRRARKLVQQEQEREIREYVAITIQRVYRGHRARRYVDELRHPEIVAVRQRAAEERSAVIIQASWRRYREKLRWRRMWQAACTLQRAYRCFEARRLLAERRRLYVLEDLAELQRFAVRRIEMWYRRHLTQCSSLAGARLPEMRTLQRVCRGYLDRRRLGAVPLAVELRAATAIVERRRRALLDMRAAVAVKAALRREITAQQHEALRADAAITIQRAWRSRRVKMPSHEQEGEL</sequence>
<feature type="region of interest" description="Disordered" evidence="1">
    <location>
        <begin position="295"/>
        <end position="314"/>
    </location>
</feature>
<evidence type="ECO:0000313" key="2">
    <source>
        <dbReference type="EMBL" id="KPI89088.1"/>
    </source>
</evidence>
<feature type="compositionally biased region" description="Low complexity" evidence="1">
    <location>
        <begin position="55"/>
        <end position="65"/>
    </location>
</feature>
<dbReference type="SMART" id="SM00015">
    <property type="entry name" value="IQ"/>
    <property type="match status" value="6"/>
</dbReference>
<feature type="compositionally biased region" description="Basic and acidic residues" evidence="1">
    <location>
        <begin position="67"/>
        <end position="79"/>
    </location>
</feature>